<name>A0A1M5M4H6_9ALTE</name>
<evidence type="ECO:0000313" key="3">
    <source>
        <dbReference type="Proteomes" id="UP000184520"/>
    </source>
</evidence>
<evidence type="ECO:0000313" key="2">
    <source>
        <dbReference type="EMBL" id="SHG72214.1"/>
    </source>
</evidence>
<keyword evidence="3" id="KW-1185">Reference proteome</keyword>
<feature type="transmembrane region" description="Helical" evidence="1">
    <location>
        <begin position="52"/>
        <end position="70"/>
    </location>
</feature>
<protein>
    <submittedName>
        <fullName evidence="2">Putative, 10TM heavy-metal exporter</fullName>
    </submittedName>
</protein>
<dbReference type="InterPro" id="IPR021552">
    <property type="entry name" value="ArsP_2"/>
</dbReference>
<dbReference type="EMBL" id="FQWD01000004">
    <property type="protein sequence ID" value="SHG72214.1"/>
    <property type="molecule type" value="Genomic_DNA"/>
</dbReference>
<evidence type="ECO:0000256" key="1">
    <source>
        <dbReference type="SAM" id="Phobius"/>
    </source>
</evidence>
<dbReference type="OrthoDB" id="3776971at2"/>
<dbReference type="Proteomes" id="UP000184520">
    <property type="component" value="Unassembled WGS sequence"/>
</dbReference>
<keyword evidence="1" id="KW-0472">Membrane</keyword>
<proteinExistence type="predicted"/>
<dbReference type="STRING" id="634436.SAMN05216361_2899"/>
<feature type="transmembrane region" description="Helical" evidence="1">
    <location>
        <begin position="201"/>
        <end position="222"/>
    </location>
</feature>
<feature type="transmembrane region" description="Helical" evidence="1">
    <location>
        <begin position="317"/>
        <end position="342"/>
    </location>
</feature>
<feature type="transmembrane region" description="Helical" evidence="1">
    <location>
        <begin position="119"/>
        <end position="140"/>
    </location>
</feature>
<dbReference type="Pfam" id="PF11449">
    <property type="entry name" value="ArsP_2"/>
    <property type="match status" value="1"/>
</dbReference>
<feature type="transmembrane region" description="Helical" evidence="1">
    <location>
        <begin position="373"/>
        <end position="395"/>
    </location>
</feature>
<keyword evidence="1" id="KW-0812">Transmembrane</keyword>
<dbReference type="AlphaFoldDB" id="A0A1M5M4H6"/>
<feature type="transmembrane region" description="Helical" evidence="1">
    <location>
        <begin position="234"/>
        <end position="253"/>
    </location>
</feature>
<reference evidence="3" key="1">
    <citation type="submission" date="2016-11" db="EMBL/GenBank/DDBJ databases">
        <authorList>
            <person name="Varghese N."/>
            <person name="Submissions S."/>
        </authorList>
    </citation>
    <scope>NUCLEOTIDE SEQUENCE [LARGE SCALE GENOMIC DNA]</scope>
    <source>
        <strain evidence="3">CGMCC 1.8995</strain>
    </source>
</reference>
<dbReference type="NCBIfam" id="NF037962">
    <property type="entry name" value="arsenic_eff"/>
    <property type="match status" value="1"/>
</dbReference>
<gene>
    <name evidence="2" type="ORF">SAMN05216361_2899</name>
</gene>
<organism evidence="2 3">
    <name type="scientific">Marisediminitalea aggregata</name>
    <dbReference type="NCBI Taxonomy" id="634436"/>
    <lineage>
        <taxon>Bacteria</taxon>
        <taxon>Pseudomonadati</taxon>
        <taxon>Pseudomonadota</taxon>
        <taxon>Gammaproteobacteria</taxon>
        <taxon>Alteromonadales</taxon>
        <taxon>Alteromonadaceae</taxon>
        <taxon>Marisediminitalea</taxon>
    </lineage>
</organism>
<sequence length="397" mass="42327">MLERTFFSNKASRIVESKRLPMNKRLALPLILVVFIALPATRWITLSVLTDAFFQVAAFVFATLAIYYSLSSRISEHAISRFLSRYPAAEVGMAALLGALPGCGGAIVVVTQYTKGATSFGAVVAVLTSTMGDAAFLLLAQAPMDGLTVMGVSVVTGTLTGMLINTVHNYRDGALEQADGQSQPDDSEVTNTSMLAGHLSVWFWAVFAIPSVSIAGMLAFQIDVPGAFGLSESVWLTIGSALALCCITLWALSSRGQNYSSLMSEDKSEHPIIWQHKSAMDTQFVLSWVVVAFLLFELLVEIAGVDIAHWLSSMGSGVVGLAILIGFLPGCGPQILVTSLYLNGAIPFSAQLGNAISNDGDALFPAIALSPRAALLATVYSAVPAVLVAYSYWWWLE</sequence>
<feature type="transmembrane region" description="Helical" evidence="1">
    <location>
        <begin position="91"/>
        <end position="113"/>
    </location>
</feature>
<accession>A0A1M5M4H6</accession>
<feature type="transmembrane region" description="Helical" evidence="1">
    <location>
        <begin position="284"/>
        <end position="305"/>
    </location>
</feature>
<keyword evidence="1" id="KW-1133">Transmembrane helix</keyword>